<dbReference type="AlphaFoldDB" id="A0A067QR24"/>
<dbReference type="PANTHER" id="PTHR39075">
    <property type="entry name" value="FI19908P1"/>
    <property type="match status" value="1"/>
</dbReference>
<gene>
    <name evidence="1" type="ORF">L798_14649</name>
</gene>
<proteinExistence type="predicted"/>
<accession>A0A067QR24</accession>
<protein>
    <submittedName>
        <fullName evidence="1">Uncharacterized protein</fullName>
    </submittedName>
</protein>
<dbReference type="eggNOG" id="ENOG502RTZ8">
    <property type="taxonomic scope" value="Eukaryota"/>
</dbReference>
<dbReference type="Proteomes" id="UP000027135">
    <property type="component" value="Unassembled WGS sequence"/>
</dbReference>
<organism evidence="1 2">
    <name type="scientific">Zootermopsis nevadensis</name>
    <name type="common">Dampwood termite</name>
    <dbReference type="NCBI Taxonomy" id="136037"/>
    <lineage>
        <taxon>Eukaryota</taxon>
        <taxon>Metazoa</taxon>
        <taxon>Ecdysozoa</taxon>
        <taxon>Arthropoda</taxon>
        <taxon>Hexapoda</taxon>
        <taxon>Insecta</taxon>
        <taxon>Pterygota</taxon>
        <taxon>Neoptera</taxon>
        <taxon>Polyneoptera</taxon>
        <taxon>Dictyoptera</taxon>
        <taxon>Blattodea</taxon>
        <taxon>Blattoidea</taxon>
        <taxon>Termitoidae</taxon>
        <taxon>Termopsidae</taxon>
        <taxon>Zootermopsis</taxon>
    </lineage>
</organism>
<evidence type="ECO:0000313" key="2">
    <source>
        <dbReference type="Proteomes" id="UP000027135"/>
    </source>
</evidence>
<name>A0A067QR24_ZOONE</name>
<reference evidence="1 2" key="1">
    <citation type="journal article" date="2014" name="Nat. Commun.">
        <title>Molecular traces of alternative social organization in a termite genome.</title>
        <authorList>
            <person name="Terrapon N."/>
            <person name="Li C."/>
            <person name="Robertson H.M."/>
            <person name="Ji L."/>
            <person name="Meng X."/>
            <person name="Booth W."/>
            <person name="Chen Z."/>
            <person name="Childers C.P."/>
            <person name="Glastad K.M."/>
            <person name="Gokhale K."/>
            <person name="Gowin J."/>
            <person name="Gronenberg W."/>
            <person name="Hermansen R.A."/>
            <person name="Hu H."/>
            <person name="Hunt B.G."/>
            <person name="Huylmans A.K."/>
            <person name="Khalil S.M."/>
            <person name="Mitchell R.D."/>
            <person name="Munoz-Torres M.C."/>
            <person name="Mustard J.A."/>
            <person name="Pan H."/>
            <person name="Reese J.T."/>
            <person name="Scharf M.E."/>
            <person name="Sun F."/>
            <person name="Vogel H."/>
            <person name="Xiao J."/>
            <person name="Yang W."/>
            <person name="Yang Z."/>
            <person name="Yang Z."/>
            <person name="Zhou J."/>
            <person name="Zhu J."/>
            <person name="Brent C.S."/>
            <person name="Elsik C.G."/>
            <person name="Goodisman M.A."/>
            <person name="Liberles D.A."/>
            <person name="Roe R.M."/>
            <person name="Vargo E.L."/>
            <person name="Vilcinskas A."/>
            <person name="Wang J."/>
            <person name="Bornberg-Bauer E."/>
            <person name="Korb J."/>
            <person name="Zhang G."/>
            <person name="Liebig J."/>
        </authorList>
    </citation>
    <scope>NUCLEOTIDE SEQUENCE [LARGE SCALE GENOMIC DNA]</scope>
    <source>
        <tissue evidence="1">Whole organism</tissue>
    </source>
</reference>
<dbReference type="OrthoDB" id="6287170at2759"/>
<dbReference type="OMA" id="RIYQYGS"/>
<sequence length="362" mass="41140">MANIFNIECRRYNLHATTLFTPPRSIFLVHSYNEKGDYNNFQRRNEFANLFGAPSSEWAGEFMTLPADTPFATDVGIWRQPRAPLETPEASYYATQDFCSYRPVENWCEHTREPGQSAALATRHGIISLWLRDRVRVDMTIDQAVRIINFKNNIVMSLSSSGSAAALLHPNGRIYQHGSHVEILVCDVHGNNKYAEMWHKGVSFTAEHCALVYLVDAAGIRTTTHNFSDMSQDFPLSVFYYDSHHGQSHVQEANYILQASQYWITDEGTENWIINNVRISQTADGLVRIYRNSNKYKVHTSPASGTASLTTPFLYCTASLGKTAHLFVRRGERRMHYDGSNFIVRNAGHSAGLDERNQVKVY</sequence>
<dbReference type="InParanoid" id="A0A067QR24"/>
<dbReference type="PANTHER" id="PTHR39075:SF1">
    <property type="entry name" value="FI19908P1"/>
    <property type="match status" value="1"/>
</dbReference>
<evidence type="ECO:0000313" key="1">
    <source>
        <dbReference type="EMBL" id="KDR11064.1"/>
    </source>
</evidence>
<dbReference type="EMBL" id="KK853123">
    <property type="protein sequence ID" value="KDR11064.1"/>
    <property type="molecule type" value="Genomic_DNA"/>
</dbReference>
<dbReference type="GO" id="GO:0005615">
    <property type="term" value="C:extracellular space"/>
    <property type="evidence" value="ECO:0007669"/>
    <property type="project" value="TreeGrafter"/>
</dbReference>
<keyword evidence="2" id="KW-1185">Reference proteome</keyword>